<evidence type="ECO:0000256" key="7">
    <source>
        <dbReference type="ARBA" id="ARBA00023242"/>
    </source>
</evidence>
<keyword evidence="11" id="KW-0175">Coiled coil</keyword>
<keyword evidence="5" id="KW-0677">Repeat</keyword>
<comment type="function">
    <text evidence="9">Involved in pre-rRNA processing.</text>
</comment>
<feature type="coiled-coil region" evidence="11">
    <location>
        <begin position="770"/>
        <end position="797"/>
    </location>
</feature>
<dbReference type="FunFam" id="3.30.70.330:FF:000452">
    <property type="entry name" value="Multiple RNA-binding domain-containing protein 1"/>
    <property type="match status" value="1"/>
</dbReference>
<evidence type="ECO:0000259" key="13">
    <source>
        <dbReference type="PROSITE" id="PS50102"/>
    </source>
</evidence>
<feature type="domain" description="RRM" evidence="13">
    <location>
        <begin position="593"/>
        <end position="676"/>
    </location>
</feature>
<organism evidence="14 15">
    <name type="scientific">Aspergillus candidus</name>
    <dbReference type="NCBI Taxonomy" id="41067"/>
    <lineage>
        <taxon>Eukaryota</taxon>
        <taxon>Fungi</taxon>
        <taxon>Dikarya</taxon>
        <taxon>Ascomycota</taxon>
        <taxon>Pezizomycotina</taxon>
        <taxon>Eurotiomycetes</taxon>
        <taxon>Eurotiomycetidae</taxon>
        <taxon>Eurotiales</taxon>
        <taxon>Aspergillaceae</taxon>
        <taxon>Aspergillus</taxon>
        <taxon>Aspergillus subgen. Circumdati</taxon>
    </lineage>
</organism>
<feature type="domain" description="RRM" evidence="13">
    <location>
        <begin position="698"/>
        <end position="775"/>
    </location>
</feature>
<evidence type="ECO:0000256" key="9">
    <source>
        <dbReference type="ARBA" id="ARBA00057379"/>
    </source>
</evidence>
<evidence type="ECO:0000256" key="6">
    <source>
        <dbReference type="ARBA" id="ARBA00022884"/>
    </source>
</evidence>
<dbReference type="InterPro" id="IPR050502">
    <property type="entry name" value="Euk_RNA-bind_prot"/>
</dbReference>
<dbReference type="GO" id="GO:0003729">
    <property type="term" value="F:mRNA binding"/>
    <property type="evidence" value="ECO:0007669"/>
    <property type="project" value="TreeGrafter"/>
</dbReference>
<evidence type="ECO:0000256" key="1">
    <source>
        <dbReference type="ARBA" id="ARBA00004123"/>
    </source>
</evidence>
<feature type="compositionally biased region" description="Polar residues" evidence="12">
    <location>
        <begin position="122"/>
        <end position="139"/>
    </location>
</feature>
<dbReference type="PANTHER" id="PTHR48025:SF1">
    <property type="entry name" value="RRM DOMAIN-CONTAINING PROTEIN"/>
    <property type="match status" value="1"/>
</dbReference>
<dbReference type="RefSeq" id="XP_024670267.1">
    <property type="nucleotide sequence ID" value="XM_024813367.1"/>
</dbReference>
<gene>
    <name evidence="14" type="ORF">BDW47DRAFT_109037</name>
</gene>
<feature type="domain" description="RRM" evidence="13">
    <location>
        <begin position="4"/>
        <end position="76"/>
    </location>
</feature>
<feature type="compositionally biased region" description="Basic and acidic residues" evidence="12">
    <location>
        <begin position="168"/>
        <end position="183"/>
    </location>
</feature>
<dbReference type="OrthoDB" id="439639at2759"/>
<keyword evidence="4" id="KW-0698">rRNA processing</keyword>
<feature type="domain" description="RRM" evidence="13">
    <location>
        <begin position="478"/>
        <end position="550"/>
    </location>
</feature>
<dbReference type="Gene3D" id="3.30.70.330">
    <property type="match status" value="5"/>
</dbReference>
<comment type="subcellular location">
    <subcellularLocation>
        <location evidence="1">Nucleus</location>
    </subcellularLocation>
</comment>
<evidence type="ECO:0000256" key="12">
    <source>
        <dbReference type="SAM" id="MobiDB-lite"/>
    </source>
</evidence>
<evidence type="ECO:0000256" key="10">
    <source>
        <dbReference type="PROSITE-ProRule" id="PRU00176"/>
    </source>
</evidence>
<keyword evidence="7" id="KW-0539">Nucleus</keyword>
<evidence type="ECO:0000313" key="15">
    <source>
        <dbReference type="Proteomes" id="UP000234585"/>
    </source>
</evidence>
<evidence type="ECO:0000256" key="5">
    <source>
        <dbReference type="ARBA" id="ARBA00022737"/>
    </source>
</evidence>
<dbReference type="InterPro" id="IPR000504">
    <property type="entry name" value="RRM_dom"/>
</dbReference>
<keyword evidence="8" id="KW-0687">Ribonucleoprotein</keyword>
<evidence type="ECO:0000256" key="8">
    <source>
        <dbReference type="ARBA" id="ARBA00023274"/>
    </source>
</evidence>
<dbReference type="Pfam" id="PF00076">
    <property type="entry name" value="RRM_1"/>
    <property type="match status" value="5"/>
</dbReference>
<dbReference type="PROSITE" id="PS50102">
    <property type="entry name" value="RRM"/>
    <property type="match status" value="5"/>
</dbReference>
<dbReference type="GeneID" id="36520527"/>
<feature type="region of interest" description="Disordered" evidence="12">
    <location>
        <begin position="234"/>
        <end position="279"/>
    </location>
</feature>
<dbReference type="STRING" id="41067.A0A2I2F6I4"/>
<dbReference type="GO" id="GO:0005634">
    <property type="term" value="C:nucleus"/>
    <property type="evidence" value="ECO:0007669"/>
    <property type="project" value="UniProtKB-SubCell"/>
</dbReference>
<dbReference type="InterPro" id="IPR012677">
    <property type="entry name" value="Nucleotide-bd_a/b_plait_sf"/>
</dbReference>
<dbReference type="CDD" id="cd12568">
    <property type="entry name" value="RRM3_MRD1"/>
    <property type="match status" value="1"/>
</dbReference>
<dbReference type="FunFam" id="3.30.70.330:FF:000247">
    <property type="entry name" value="Multiple RNA-binding domain-containing protein 1"/>
    <property type="match status" value="1"/>
</dbReference>
<dbReference type="SUPFAM" id="SSF54928">
    <property type="entry name" value="RNA-binding domain, RBD"/>
    <property type="match status" value="4"/>
</dbReference>
<dbReference type="GO" id="GO:1990904">
    <property type="term" value="C:ribonucleoprotein complex"/>
    <property type="evidence" value="ECO:0007669"/>
    <property type="project" value="UniProtKB-KW"/>
</dbReference>
<evidence type="ECO:0000256" key="3">
    <source>
        <dbReference type="ARBA" id="ARBA00013428"/>
    </source>
</evidence>
<dbReference type="Proteomes" id="UP000234585">
    <property type="component" value="Unassembled WGS sequence"/>
</dbReference>
<protein>
    <recommendedName>
        <fullName evidence="3">Multiple RNA-binding domain-containing protein 1</fullName>
    </recommendedName>
</protein>
<evidence type="ECO:0000256" key="4">
    <source>
        <dbReference type="ARBA" id="ARBA00022552"/>
    </source>
</evidence>
<dbReference type="SMART" id="SM00360">
    <property type="entry name" value="RRM"/>
    <property type="match status" value="5"/>
</dbReference>
<dbReference type="PANTHER" id="PTHR48025">
    <property type="entry name" value="OS02G0815200 PROTEIN"/>
    <property type="match status" value="1"/>
</dbReference>
<sequence>MESTRVFVSGLPPTISNDQLRKHFATRFQVTDAHVLPKRRIGFVGFKSHDDAQQAVGYFNKTYMKMSKISVDIAKPIDSEPDHSHKRAKESRSSDATDTLKRKRGDEDAPKDPKLQEYLSVMQHSSKTQTWANDDNAPNPSEEHSLEKDQPEEEDTQDLTFAQRKKAKFGEAEQRTSSRKQEQEEPEPMVVDATGEDHDEQQTEQHKDEEKAPVSDIDWLRSKTSRLLGLLDEDEQAEFESREPPKPAVQEAVSDSEEDTAHAESATVKVDDTPATPAAPEVEVDTNIENIRLSARLFVRNLAYDTTDSTLGSLFAPFGTIEEIHVAFDTRVSKSKGFAYVQFVDPDSAVEAYRNLDGKQFEGRLLHILPASAKKTYKIDEHELSKLPLKKQKQIKRKLDASSASFSWNSLYMNADAVMSSVAERIGVSKSDLLDPTSADAAVKQAHAETHVIQETKAYFTANGVNIDAFKQRERGNTAILVKNFSFGVKSDEIRKLFEPFGQITRLLMPPSGTIAIVELSRPDEAQKAFKGLAYRKVGDSILFLEKAPKNLFDGTATPYKPAEAKAVSQGFSTADTFAANEPDEAIATAATATLFVKNLAFSTTNEAFLDVFRPLDGFISGRIKTKPDPKHPGQTLSMGFGFVDFKSKQQAQAALGAMNGYRLDGHELVVRASHKGMDAAEERRREDTAKKVAARRTKIIIKNLPFQATKKDIRSLFGAYGQLRSVRVPQKFDRSARGFGFADFVSAREAENAMDALKDTHLLGRRLVLEFANVEAIDAEEEIRQIEKKVGEQLDRVKLQKLTGTGRKKFTVGAQDEED</sequence>
<evidence type="ECO:0000256" key="2">
    <source>
        <dbReference type="ARBA" id="ARBA00008033"/>
    </source>
</evidence>
<feature type="compositionally biased region" description="Basic and acidic residues" evidence="12">
    <location>
        <begin position="200"/>
        <end position="218"/>
    </location>
</feature>
<dbReference type="InterPro" id="IPR034482">
    <property type="entry name" value="Mrd1_RRM3"/>
</dbReference>
<reference evidence="14 15" key="1">
    <citation type="submission" date="2017-12" db="EMBL/GenBank/DDBJ databases">
        <authorList>
            <consortium name="DOE Joint Genome Institute"/>
            <person name="Haridas S."/>
            <person name="Kjaerbolling I."/>
            <person name="Vesth T.C."/>
            <person name="Frisvad J.C."/>
            <person name="Nybo J.L."/>
            <person name="Theobald S."/>
            <person name="Kuo A."/>
            <person name="Bowyer P."/>
            <person name="Matsuda Y."/>
            <person name="Mondo S."/>
            <person name="Lyhne E.K."/>
            <person name="Kogle M.E."/>
            <person name="Clum A."/>
            <person name="Lipzen A."/>
            <person name="Salamov A."/>
            <person name="Ngan C.Y."/>
            <person name="Daum C."/>
            <person name="Chiniquy J."/>
            <person name="Barry K."/>
            <person name="LaButti K."/>
            <person name="Simmons B.A."/>
            <person name="Magnuson J.K."/>
            <person name="Mortensen U.H."/>
            <person name="Larsen T.O."/>
            <person name="Grigoriev I.V."/>
            <person name="Baker S.E."/>
            <person name="Andersen M.R."/>
            <person name="Nordberg H.P."/>
            <person name="Cantor M.N."/>
            <person name="Hua S.X."/>
        </authorList>
    </citation>
    <scope>NUCLEOTIDE SEQUENCE [LARGE SCALE GENOMIC DNA]</scope>
    <source>
        <strain evidence="14 15">CBS 102.13</strain>
    </source>
</reference>
<feature type="domain" description="RRM" evidence="13">
    <location>
        <begin position="295"/>
        <end position="373"/>
    </location>
</feature>
<accession>A0A2I2F6I4</accession>
<dbReference type="GO" id="GO:0006364">
    <property type="term" value="P:rRNA processing"/>
    <property type="evidence" value="ECO:0007669"/>
    <property type="project" value="UniProtKB-KW"/>
</dbReference>
<name>A0A2I2F6I4_ASPCN</name>
<dbReference type="FunFam" id="3.30.70.330:FF:000459">
    <property type="entry name" value="Multiple RNA-binding domain-containing protein 1"/>
    <property type="match status" value="1"/>
</dbReference>
<keyword evidence="15" id="KW-1185">Reference proteome</keyword>
<proteinExistence type="inferred from homology"/>
<comment type="similarity">
    <text evidence="2">Belongs to the RRM MRD1 family.</text>
</comment>
<dbReference type="InterPro" id="IPR035979">
    <property type="entry name" value="RBD_domain_sf"/>
</dbReference>
<dbReference type="EMBL" id="KZ559153">
    <property type="protein sequence ID" value="PLB36255.1"/>
    <property type="molecule type" value="Genomic_DNA"/>
</dbReference>
<feature type="region of interest" description="Disordered" evidence="12">
    <location>
        <begin position="75"/>
        <end position="218"/>
    </location>
</feature>
<keyword evidence="6 10" id="KW-0694">RNA-binding</keyword>
<feature type="compositionally biased region" description="Basic and acidic residues" evidence="12">
    <location>
        <begin position="90"/>
        <end position="115"/>
    </location>
</feature>
<dbReference type="AlphaFoldDB" id="A0A2I2F6I4"/>
<evidence type="ECO:0000256" key="11">
    <source>
        <dbReference type="SAM" id="Coils"/>
    </source>
</evidence>
<evidence type="ECO:0000313" key="14">
    <source>
        <dbReference type="EMBL" id="PLB36255.1"/>
    </source>
</evidence>